<organism evidence="2 3">
    <name type="scientific">Winogradskyella haliclonae</name>
    <dbReference type="NCBI Taxonomy" id="2048558"/>
    <lineage>
        <taxon>Bacteria</taxon>
        <taxon>Pseudomonadati</taxon>
        <taxon>Bacteroidota</taxon>
        <taxon>Flavobacteriia</taxon>
        <taxon>Flavobacteriales</taxon>
        <taxon>Flavobacteriaceae</taxon>
        <taxon>Winogradskyella</taxon>
    </lineage>
</organism>
<dbReference type="RefSeq" id="WP_188374820.1">
    <property type="nucleotide sequence ID" value="NZ_BMDQ01000003.1"/>
</dbReference>
<proteinExistence type="predicted"/>
<dbReference type="EMBL" id="BMDQ01000003">
    <property type="protein sequence ID" value="GGI57899.1"/>
    <property type="molecule type" value="Genomic_DNA"/>
</dbReference>
<accession>A0ABQ2C0A6</accession>
<keyword evidence="1" id="KW-1133">Transmembrane helix</keyword>
<evidence type="ECO:0000313" key="2">
    <source>
        <dbReference type="EMBL" id="GGI57899.1"/>
    </source>
</evidence>
<name>A0ABQ2C0A6_9FLAO</name>
<keyword evidence="1" id="KW-0472">Membrane</keyword>
<protein>
    <submittedName>
        <fullName evidence="2">Uncharacterized protein</fullName>
    </submittedName>
</protein>
<gene>
    <name evidence="2" type="ORF">GCM10011444_22080</name>
</gene>
<evidence type="ECO:0000256" key="1">
    <source>
        <dbReference type="SAM" id="Phobius"/>
    </source>
</evidence>
<dbReference type="Proteomes" id="UP000624701">
    <property type="component" value="Unassembled WGS sequence"/>
</dbReference>
<feature type="transmembrane region" description="Helical" evidence="1">
    <location>
        <begin position="38"/>
        <end position="60"/>
    </location>
</feature>
<comment type="caution">
    <text evidence="2">The sequence shown here is derived from an EMBL/GenBank/DDBJ whole genome shotgun (WGS) entry which is preliminary data.</text>
</comment>
<reference evidence="3" key="1">
    <citation type="journal article" date="2019" name="Int. J. Syst. Evol. Microbiol.">
        <title>The Global Catalogue of Microorganisms (GCM) 10K type strain sequencing project: providing services to taxonomists for standard genome sequencing and annotation.</title>
        <authorList>
            <consortium name="The Broad Institute Genomics Platform"/>
            <consortium name="The Broad Institute Genome Sequencing Center for Infectious Disease"/>
            <person name="Wu L."/>
            <person name="Ma J."/>
        </authorList>
    </citation>
    <scope>NUCLEOTIDE SEQUENCE [LARGE SCALE GENOMIC DNA]</scope>
    <source>
        <strain evidence="3">CCM 8681</strain>
    </source>
</reference>
<keyword evidence="3" id="KW-1185">Reference proteome</keyword>
<evidence type="ECO:0000313" key="3">
    <source>
        <dbReference type="Proteomes" id="UP000624701"/>
    </source>
</evidence>
<sequence>MKFKLPFPINNNTISLIFVVIITIVFFGAGLFDILDFVIVKILLIGLTGALGLIVSIILFKKEIIKNRPKENPKDDSN</sequence>
<keyword evidence="1" id="KW-0812">Transmembrane</keyword>
<feature type="transmembrane region" description="Helical" evidence="1">
    <location>
        <begin position="12"/>
        <end position="32"/>
    </location>
</feature>